<dbReference type="AlphaFoldDB" id="A0AAW1LAV5"/>
<sequence length="135" mass="15052">MEPAGCARGGLASLIVEASSTSHLLYSPPSLIPPSSIFADKIDRQFGKSEANEIAAAMGTVNSFVGRSGLVRNLINECPELALKIHERRVHDDYDRTQTIYIELEVMVLDPAVRRSWSWGKLCNFFERIVKIFVD</sequence>
<dbReference type="Proteomes" id="UP001458880">
    <property type="component" value="Unassembled WGS sequence"/>
</dbReference>
<evidence type="ECO:0000313" key="2">
    <source>
        <dbReference type="Proteomes" id="UP001458880"/>
    </source>
</evidence>
<dbReference type="EMBL" id="JASPKY010000138">
    <property type="protein sequence ID" value="KAK9731056.1"/>
    <property type="molecule type" value="Genomic_DNA"/>
</dbReference>
<evidence type="ECO:0000313" key="1">
    <source>
        <dbReference type="EMBL" id="KAK9731056.1"/>
    </source>
</evidence>
<reference evidence="1 2" key="1">
    <citation type="journal article" date="2024" name="BMC Genomics">
        <title>De novo assembly and annotation of Popillia japonica's genome with initial clues to its potential as an invasive pest.</title>
        <authorList>
            <person name="Cucini C."/>
            <person name="Boschi S."/>
            <person name="Funari R."/>
            <person name="Cardaioli E."/>
            <person name="Iannotti N."/>
            <person name="Marturano G."/>
            <person name="Paoli F."/>
            <person name="Bruttini M."/>
            <person name="Carapelli A."/>
            <person name="Frati F."/>
            <person name="Nardi F."/>
        </authorList>
    </citation>
    <scope>NUCLEOTIDE SEQUENCE [LARGE SCALE GENOMIC DNA]</scope>
    <source>
        <strain evidence="1">DMR45628</strain>
    </source>
</reference>
<gene>
    <name evidence="1" type="ORF">QE152_g14007</name>
</gene>
<protein>
    <submittedName>
        <fullName evidence="1">Uncharacterized protein</fullName>
    </submittedName>
</protein>
<accession>A0AAW1LAV5</accession>
<keyword evidence="2" id="KW-1185">Reference proteome</keyword>
<comment type="caution">
    <text evidence="1">The sequence shown here is derived from an EMBL/GenBank/DDBJ whole genome shotgun (WGS) entry which is preliminary data.</text>
</comment>
<organism evidence="1 2">
    <name type="scientific">Popillia japonica</name>
    <name type="common">Japanese beetle</name>
    <dbReference type="NCBI Taxonomy" id="7064"/>
    <lineage>
        <taxon>Eukaryota</taxon>
        <taxon>Metazoa</taxon>
        <taxon>Ecdysozoa</taxon>
        <taxon>Arthropoda</taxon>
        <taxon>Hexapoda</taxon>
        <taxon>Insecta</taxon>
        <taxon>Pterygota</taxon>
        <taxon>Neoptera</taxon>
        <taxon>Endopterygota</taxon>
        <taxon>Coleoptera</taxon>
        <taxon>Polyphaga</taxon>
        <taxon>Scarabaeiformia</taxon>
        <taxon>Scarabaeidae</taxon>
        <taxon>Rutelinae</taxon>
        <taxon>Popillia</taxon>
    </lineage>
</organism>
<proteinExistence type="predicted"/>
<name>A0AAW1LAV5_POPJA</name>